<reference evidence="2 3" key="1">
    <citation type="submission" date="2018-06" db="EMBL/GenBank/DDBJ databases">
        <title>Genomic Encyclopedia of Type Strains, Phase III (KMG-III): the genomes of soil and plant-associated and newly described type strains.</title>
        <authorList>
            <person name="Whitman W."/>
        </authorList>
    </citation>
    <scope>NUCLEOTIDE SEQUENCE [LARGE SCALE GENOMIC DNA]</scope>
    <source>
        <strain evidence="2 3">CECT 9025</strain>
    </source>
</reference>
<protein>
    <submittedName>
        <fullName evidence="2">Uncharacterized protein DUF3618</fullName>
    </submittedName>
</protein>
<accession>A0A318SU00</accession>
<sequence>MTYDTRSPEEIEREIATERSQLRSTIDDLQERFSLDGVMRNVTDSVTENSTEIGLAVTRVVQRNPLAFGLAAGGLAWLAISNARASDDERLAGYEGGYGARGPIGDPYLDRKYGTNKLNEPRDPIPAGRPGPNAGMRTSYVGDDGEASIWARTRARVSNAAGSLRDRAGHAADDVRDRAGRASDSAKAGYAEARDGAEGYYARASRSARSRADSARVSARQLRDRLHEGTHDLSEEARKRVIAARTSAYEAQVKAEYYARRSRETASGFYNDQPLVVGAIAMAIGAAAGSVLPRSQREDAYFGAYSDELMDEAYRIWEEERAKLGDVASATAEEAKHQAHDLAKTMEADLKDAASDVEGKAREAVNETAKTAESEAKKKDIGGSAT</sequence>
<dbReference type="AlphaFoldDB" id="A0A318SU00"/>
<feature type="compositionally biased region" description="Basic and acidic residues" evidence="1">
    <location>
        <begin position="164"/>
        <end position="181"/>
    </location>
</feature>
<evidence type="ECO:0000313" key="3">
    <source>
        <dbReference type="Proteomes" id="UP000248311"/>
    </source>
</evidence>
<dbReference type="OrthoDB" id="7471221at2"/>
<gene>
    <name evidence="2" type="ORF">DFP88_10374</name>
</gene>
<dbReference type="RefSeq" id="WP_110814287.1">
    <property type="nucleotide sequence ID" value="NZ_QJTE01000003.1"/>
</dbReference>
<comment type="caution">
    <text evidence="2">The sequence shown here is derived from an EMBL/GenBank/DDBJ whole genome shotgun (WGS) entry which is preliminary data.</text>
</comment>
<evidence type="ECO:0000256" key="1">
    <source>
        <dbReference type="SAM" id="MobiDB-lite"/>
    </source>
</evidence>
<dbReference type="Pfam" id="PF12277">
    <property type="entry name" value="DUF3618"/>
    <property type="match status" value="1"/>
</dbReference>
<organism evidence="2 3">
    <name type="scientific">Pseudoroseicyclus aestuarii</name>
    <dbReference type="NCBI Taxonomy" id="1795041"/>
    <lineage>
        <taxon>Bacteria</taxon>
        <taxon>Pseudomonadati</taxon>
        <taxon>Pseudomonadota</taxon>
        <taxon>Alphaproteobacteria</taxon>
        <taxon>Rhodobacterales</taxon>
        <taxon>Paracoccaceae</taxon>
        <taxon>Pseudoroseicyclus</taxon>
    </lineage>
</organism>
<evidence type="ECO:0000313" key="2">
    <source>
        <dbReference type="EMBL" id="PYE83716.1"/>
    </source>
</evidence>
<dbReference type="InterPro" id="IPR022062">
    <property type="entry name" value="DUF3618"/>
</dbReference>
<dbReference type="Proteomes" id="UP000248311">
    <property type="component" value="Unassembled WGS sequence"/>
</dbReference>
<feature type="region of interest" description="Disordered" evidence="1">
    <location>
        <begin position="350"/>
        <end position="386"/>
    </location>
</feature>
<keyword evidence="3" id="KW-1185">Reference proteome</keyword>
<dbReference type="EMBL" id="QJTE01000003">
    <property type="protein sequence ID" value="PYE83716.1"/>
    <property type="molecule type" value="Genomic_DNA"/>
</dbReference>
<proteinExistence type="predicted"/>
<feature type="region of interest" description="Disordered" evidence="1">
    <location>
        <begin position="161"/>
        <end position="187"/>
    </location>
</feature>
<name>A0A318SU00_9RHOB</name>